<gene>
    <name evidence="1" type="ORF">ONZ51_g4760</name>
</gene>
<reference evidence="1" key="1">
    <citation type="submission" date="2022-11" db="EMBL/GenBank/DDBJ databases">
        <title>Genome Sequence of Cubamyces cubensis.</title>
        <authorList>
            <person name="Buettner E."/>
        </authorList>
    </citation>
    <scope>NUCLEOTIDE SEQUENCE</scope>
    <source>
        <strain evidence="1">MPL-01</strain>
    </source>
</reference>
<dbReference type="InterPro" id="IPR032675">
    <property type="entry name" value="LRR_dom_sf"/>
</dbReference>
<organism evidence="1 2">
    <name type="scientific">Trametes cubensis</name>
    <dbReference type="NCBI Taxonomy" id="1111947"/>
    <lineage>
        <taxon>Eukaryota</taxon>
        <taxon>Fungi</taxon>
        <taxon>Dikarya</taxon>
        <taxon>Basidiomycota</taxon>
        <taxon>Agaricomycotina</taxon>
        <taxon>Agaricomycetes</taxon>
        <taxon>Polyporales</taxon>
        <taxon>Polyporaceae</taxon>
        <taxon>Trametes</taxon>
    </lineage>
</organism>
<evidence type="ECO:0000313" key="2">
    <source>
        <dbReference type="Proteomes" id="UP001215151"/>
    </source>
</evidence>
<dbReference type="AlphaFoldDB" id="A0AAD7TVS4"/>
<proteinExistence type="predicted"/>
<comment type="caution">
    <text evidence="1">The sequence shown here is derived from an EMBL/GenBank/DDBJ whole genome shotgun (WGS) entry which is preliminary data.</text>
</comment>
<dbReference type="Gene3D" id="3.80.10.10">
    <property type="entry name" value="Ribonuclease Inhibitor"/>
    <property type="match status" value="1"/>
</dbReference>
<dbReference type="SUPFAM" id="SSF52047">
    <property type="entry name" value="RNI-like"/>
    <property type="match status" value="1"/>
</dbReference>
<protein>
    <recommendedName>
        <fullName evidence="3">F-box domain-containing protein</fullName>
    </recommendedName>
</protein>
<sequence length="544" mass="60975">MDTVLRISEIMRRVCEFAEDDTLAKLARSAWILHEPAIQILWTELPNITPLLRCFPEDAWEPEGRYLRFSRALAPKDWTAFLKYSSIVRVIGQNLSNHNTSAYIYHSNTWPTMCAFRPTIILFPNLRSLNWRQLGLNDDTFPSFLLSVGQSLEVLRLLPRPPSFNDAKSSTALQVAFQIIAERFHHLRSLVVDQLWIFDRMDLGLESAITSLALSLSSLESLICPRVPITIRAATALAQLAALKDLTMYLSDDAQWSTFSPDDLEPFKKLQTITLYITIPAYVSFGNALQLPHVNEVTIALCQYSEPHSIPGFFSSIRRQFSPSALKKLMICPTRGATGVGLARTPELTILPSHLRPLLEFKLMEDFTLSLHYGTSLEDTLLSDMATAWPKLRSLSIYCQDHVGARLHASETLPTIKVLAKLAMRCPDLRSIGLCGINAACWPTLAEFEADQAAQDLLNQLQQSPSPSQLQTLDFAMSPITAPECVAIFLAHAFPALSCVDYNYDRHFTREDSWRRVSFLLSQIQRIKQSAGQSISSGTSGEGS</sequence>
<keyword evidence="2" id="KW-1185">Reference proteome</keyword>
<evidence type="ECO:0000313" key="1">
    <source>
        <dbReference type="EMBL" id="KAJ8483381.1"/>
    </source>
</evidence>
<dbReference type="EMBL" id="JAPEVG010000095">
    <property type="protein sequence ID" value="KAJ8483381.1"/>
    <property type="molecule type" value="Genomic_DNA"/>
</dbReference>
<evidence type="ECO:0008006" key="3">
    <source>
        <dbReference type="Google" id="ProtNLM"/>
    </source>
</evidence>
<dbReference type="Proteomes" id="UP001215151">
    <property type="component" value="Unassembled WGS sequence"/>
</dbReference>
<name>A0AAD7TVS4_9APHY</name>
<accession>A0AAD7TVS4</accession>